<dbReference type="InterPro" id="IPR005303">
    <property type="entry name" value="MOCOS_middle"/>
</dbReference>
<accession>A0A0F6W7Y8</accession>
<reference evidence="2 3" key="1">
    <citation type="submission" date="2015-03" db="EMBL/GenBank/DDBJ databases">
        <title>Genome assembly of Sandaracinus amylolyticus DSM 53668.</title>
        <authorList>
            <person name="Sharma G."/>
            <person name="Subramanian S."/>
        </authorList>
    </citation>
    <scope>NUCLEOTIDE SEQUENCE [LARGE SCALE GENOMIC DNA]</scope>
    <source>
        <strain evidence="2 3">DSM 53668</strain>
    </source>
</reference>
<dbReference type="Proteomes" id="UP000034883">
    <property type="component" value="Chromosome"/>
</dbReference>
<evidence type="ECO:0000313" key="3">
    <source>
        <dbReference type="Proteomes" id="UP000034883"/>
    </source>
</evidence>
<dbReference type="GO" id="GO:0030151">
    <property type="term" value="F:molybdenum ion binding"/>
    <property type="evidence" value="ECO:0007669"/>
    <property type="project" value="InterPro"/>
</dbReference>
<dbReference type="PANTHER" id="PTHR14237">
    <property type="entry name" value="MOLYBDOPTERIN COFACTOR SULFURASE MOSC"/>
    <property type="match status" value="1"/>
</dbReference>
<evidence type="ECO:0000259" key="1">
    <source>
        <dbReference type="PROSITE" id="PS51340"/>
    </source>
</evidence>
<dbReference type="GO" id="GO:0003824">
    <property type="term" value="F:catalytic activity"/>
    <property type="evidence" value="ECO:0007669"/>
    <property type="project" value="InterPro"/>
</dbReference>
<organism evidence="2 3">
    <name type="scientific">Sandaracinus amylolyticus</name>
    <dbReference type="NCBI Taxonomy" id="927083"/>
    <lineage>
        <taxon>Bacteria</taxon>
        <taxon>Pseudomonadati</taxon>
        <taxon>Myxococcota</taxon>
        <taxon>Polyangia</taxon>
        <taxon>Polyangiales</taxon>
        <taxon>Sandaracinaceae</taxon>
        <taxon>Sandaracinus</taxon>
    </lineage>
</organism>
<dbReference type="STRING" id="927083.DB32_006757"/>
<name>A0A0F6W7Y8_9BACT</name>
<sequence>MKLSGISRFPIKSCRGSDVERAHVERRGITDDRRWMIVDADGRFVTQREDARLALIDVTLEDDRLRLGAPGASAIEIPSRLDAGARVSVTVWRSTVDAIAHADASAWLSEHLGRTVRVVYMPDDVRRGINEKYAQQGDVVSFADGYPLLLATRESLADLEARAGTSLEMRRFRPNVVIEGAPAWAEDGWSRLRIGRIVFRAPKPCDRCVITTIDPSTAIAGKEPLRTLAKFRRTTDGKVLFGVNLIPELDDHESVEISIGDEVEILA</sequence>
<dbReference type="InterPro" id="IPR005302">
    <property type="entry name" value="MoCF_Sase_C"/>
</dbReference>
<evidence type="ECO:0000313" key="2">
    <source>
        <dbReference type="EMBL" id="AKF09608.1"/>
    </source>
</evidence>
<dbReference type="Pfam" id="PF03473">
    <property type="entry name" value="MOSC"/>
    <property type="match status" value="1"/>
</dbReference>
<feature type="domain" description="MOSC" evidence="1">
    <location>
        <begin position="113"/>
        <end position="266"/>
    </location>
</feature>
<dbReference type="EMBL" id="CP011125">
    <property type="protein sequence ID" value="AKF09608.1"/>
    <property type="molecule type" value="Genomic_DNA"/>
</dbReference>
<protein>
    <submittedName>
        <fullName evidence="2">Flavodoxin reductases (Ferredoxin-NADPH reductases) family 1</fullName>
    </submittedName>
</protein>
<dbReference type="GO" id="GO:0030170">
    <property type="term" value="F:pyridoxal phosphate binding"/>
    <property type="evidence" value="ECO:0007669"/>
    <property type="project" value="InterPro"/>
</dbReference>
<dbReference type="SUPFAM" id="SSF141673">
    <property type="entry name" value="MOSC N-terminal domain-like"/>
    <property type="match status" value="1"/>
</dbReference>
<keyword evidence="3" id="KW-1185">Reference proteome</keyword>
<dbReference type="PROSITE" id="PS51340">
    <property type="entry name" value="MOSC"/>
    <property type="match status" value="1"/>
</dbReference>
<dbReference type="RefSeq" id="WP_053236644.1">
    <property type="nucleotide sequence ID" value="NZ_CP011125.1"/>
</dbReference>
<dbReference type="AlphaFoldDB" id="A0A0F6W7Y8"/>
<dbReference type="PANTHER" id="PTHR14237:SF19">
    <property type="entry name" value="MITOCHONDRIAL AMIDOXIME REDUCING COMPONENT 1"/>
    <property type="match status" value="1"/>
</dbReference>
<gene>
    <name evidence="2" type="ORF">DB32_006757</name>
</gene>
<proteinExistence type="predicted"/>
<dbReference type="Pfam" id="PF03476">
    <property type="entry name" value="MOSC_N"/>
    <property type="match status" value="1"/>
</dbReference>
<dbReference type="OrthoDB" id="581532at2"/>
<dbReference type="InterPro" id="IPR011037">
    <property type="entry name" value="Pyrv_Knase-like_insert_dom_sf"/>
</dbReference>
<dbReference type="SUPFAM" id="SSF50800">
    <property type="entry name" value="PK beta-barrel domain-like"/>
    <property type="match status" value="1"/>
</dbReference>
<dbReference type="KEGG" id="samy:DB32_006757"/>